<protein>
    <submittedName>
        <fullName evidence="1">Uncharacterized protein</fullName>
    </submittedName>
</protein>
<sequence>MSASLVFNLVPIGSVVSWSDGTPRPPERHKKKLGAWKTRNSSGRLIRKQASQTRGTYTAPACFTIHEGDYGSNGTVVLKVFRTFDVGASTLSFAVVERPAIGSVRIFDRPGEGAELVHLAADRQAAEEWLLRHRHPQAVLEEVTRTQESPSADQAAA</sequence>
<evidence type="ECO:0000313" key="1">
    <source>
        <dbReference type="EMBL" id="TRA95332.1"/>
    </source>
</evidence>
<accession>A0A546X3K4</accession>
<name>A0A546X3K4_RHIRH</name>
<reference evidence="1 2" key="1">
    <citation type="journal article" date="2019" name="Appl. Microbiol. Biotechnol.">
        <title>Differential efficiency of wild type rhizogenic strains for rol gene transformation of plants.</title>
        <authorList>
            <person name="Desmet S."/>
            <person name="De Keyser E."/>
            <person name="Van Vaerenbergh J."/>
            <person name="Baeyen S."/>
            <person name="Van Huylenbroeck J."/>
            <person name="Geelen D."/>
            <person name="Dhooghe E."/>
        </authorList>
    </citation>
    <scope>NUCLEOTIDE SEQUENCE [LARGE SCALE GENOMIC DNA]</scope>
    <source>
        <strain evidence="1 2">GBBC3284</strain>
    </source>
</reference>
<dbReference type="OrthoDB" id="8304384at2"/>
<dbReference type="Proteomes" id="UP000315434">
    <property type="component" value="Unassembled WGS sequence"/>
</dbReference>
<organism evidence="1 2">
    <name type="scientific">Rhizobium rhizogenes</name>
    <name type="common">Agrobacterium rhizogenes</name>
    <dbReference type="NCBI Taxonomy" id="359"/>
    <lineage>
        <taxon>Bacteria</taxon>
        <taxon>Pseudomonadati</taxon>
        <taxon>Pseudomonadota</taxon>
        <taxon>Alphaproteobacteria</taxon>
        <taxon>Hyphomicrobiales</taxon>
        <taxon>Rhizobiaceae</taxon>
        <taxon>Rhizobium/Agrobacterium group</taxon>
        <taxon>Rhizobium</taxon>
    </lineage>
</organism>
<gene>
    <name evidence="1" type="ORF">EXN68_26120</name>
</gene>
<dbReference type="RefSeq" id="WP_142843512.1">
    <property type="nucleotide sequence ID" value="NZ_SGNY01000013.1"/>
</dbReference>
<dbReference type="EMBL" id="SGNY01000013">
    <property type="protein sequence ID" value="TRA95332.1"/>
    <property type="molecule type" value="Genomic_DNA"/>
</dbReference>
<dbReference type="InterPro" id="IPR017042">
    <property type="entry name" value="UCP036055"/>
</dbReference>
<evidence type="ECO:0000313" key="2">
    <source>
        <dbReference type="Proteomes" id="UP000315434"/>
    </source>
</evidence>
<proteinExistence type="predicted"/>
<dbReference type="AlphaFoldDB" id="A0A546X3K4"/>
<comment type="caution">
    <text evidence="1">The sequence shown here is derived from an EMBL/GenBank/DDBJ whole genome shotgun (WGS) entry which is preliminary data.</text>
</comment>
<dbReference type="PIRSF" id="PIRSF036055">
    <property type="entry name" value="UCP036055"/>
    <property type="match status" value="1"/>
</dbReference>